<dbReference type="PANTHER" id="PTHR11022">
    <property type="entry name" value="PEPTIDOGLYCAN RECOGNITION PROTEIN"/>
    <property type="match status" value="1"/>
</dbReference>
<dbReference type="KEGG" id="chya:V22_07210"/>
<dbReference type="RefSeq" id="WP_145259869.1">
    <property type="nucleotide sequence ID" value="NZ_CP036316.1"/>
</dbReference>
<dbReference type="CDD" id="cd06583">
    <property type="entry name" value="PGRP"/>
    <property type="match status" value="1"/>
</dbReference>
<sequence>MSSSRFRKLDPLPFSAALLLCLSAIGGFCLAAEPSAVRVHRGLMQQLRKPVAQTKLLTPDNLDEALVTIEDASASHDWKYIVLHHTATNSGSVASIDAAHKRRRDSAGRPWKGIGYHFLIGNGNGMPDGKVAETFRWEEQIAGAHAGVLQYNQHGIGIALVGNFELEGPTDRQQTALLELIERLVTDYGIPAENILTHGEIRATQCPGRFFDKPTLLKRVTISDRVEGSLP</sequence>
<name>A0A517T554_9PLAN</name>
<dbReference type="PANTHER" id="PTHR11022:SF41">
    <property type="entry name" value="PEPTIDOGLYCAN-RECOGNITION PROTEIN LC-RELATED"/>
    <property type="match status" value="1"/>
</dbReference>
<dbReference type="GO" id="GO:0008270">
    <property type="term" value="F:zinc ion binding"/>
    <property type="evidence" value="ECO:0007669"/>
    <property type="project" value="InterPro"/>
</dbReference>
<dbReference type="SMART" id="SM00644">
    <property type="entry name" value="Ami_2"/>
    <property type="match status" value="1"/>
</dbReference>
<accession>A0A517T554</accession>
<dbReference type="InterPro" id="IPR015510">
    <property type="entry name" value="PGRP"/>
</dbReference>
<feature type="domain" description="N-acetylmuramoyl-L-alanine amidase" evidence="2">
    <location>
        <begin position="67"/>
        <end position="208"/>
    </location>
</feature>
<protein>
    <submittedName>
        <fullName evidence="4">N-acetylmuramoyl-L-alanine amidase</fullName>
    </submittedName>
</protein>
<feature type="domain" description="Peptidoglycan recognition protein family" evidence="3">
    <location>
        <begin position="67"/>
        <end position="202"/>
    </location>
</feature>
<evidence type="ECO:0000313" key="4">
    <source>
        <dbReference type="EMBL" id="QDT63499.1"/>
    </source>
</evidence>
<dbReference type="GO" id="GO:0009253">
    <property type="term" value="P:peptidoglycan catabolic process"/>
    <property type="evidence" value="ECO:0007669"/>
    <property type="project" value="InterPro"/>
</dbReference>
<dbReference type="Pfam" id="PF01510">
    <property type="entry name" value="Amidase_2"/>
    <property type="match status" value="1"/>
</dbReference>
<dbReference type="AlphaFoldDB" id="A0A517T554"/>
<dbReference type="InterPro" id="IPR006619">
    <property type="entry name" value="PGRP_domain_met/bac"/>
</dbReference>
<evidence type="ECO:0000259" key="3">
    <source>
        <dbReference type="SMART" id="SM00701"/>
    </source>
</evidence>
<dbReference type="Proteomes" id="UP000319976">
    <property type="component" value="Chromosome"/>
</dbReference>
<dbReference type="SMART" id="SM00701">
    <property type="entry name" value="PGRP"/>
    <property type="match status" value="1"/>
</dbReference>
<evidence type="ECO:0000259" key="2">
    <source>
        <dbReference type="SMART" id="SM00644"/>
    </source>
</evidence>
<dbReference type="EMBL" id="CP036316">
    <property type="protein sequence ID" value="QDT63499.1"/>
    <property type="molecule type" value="Genomic_DNA"/>
</dbReference>
<organism evidence="4 5">
    <name type="scientific">Calycomorphotria hydatis</name>
    <dbReference type="NCBI Taxonomy" id="2528027"/>
    <lineage>
        <taxon>Bacteria</taxon>
        <taxon>Pseudomonadati</taxon>
        <taxon>Planctomycetota</taxon>
        <taxon>Planctomycetia</taxon>
        <taxon>Planctomycetales</taxon>
        <taxon>Planctomycetaceae</taxon>
        <taxon>Calycomorphotria</taxon>
    </lineage>
</organism>
<reference evidence="4 5" key="1">
    <citation type="submission" date="2019-02" db="EMBL/GenBank/DDBJ databases">
        <title>Deep-cultivation of Planctomycetes and their phenomic and genomic characterization uncovers novel biology.</title>
        <authorList>
            <person name="Wiegand S."/>
            <person name="Jogler M."/>
            <person name="Boedeker C."/>
            <person name="Pinto D."/>
            <person name="Vollmers J."/>
            <person name="Rivas-Marin E."/>
            <person name="Kohn T."/>
            <person name="Peeters S.H."/>
            <person name="Heuer A."/>
            <person name="Rast P."/>
            <person name="Oberbeckmann S."/>
            <person name="Bunk B."/>
            <person name="Jeske O."/>
            <person name="Meyerdierks A."/>
            <person name="Storesund J.E."/>
            <person name="Kallscheuer N."/>
            <person name="Luecker S."/>
            <person name="Lage O.M."/>
            <person name="Pohl T."/>
            <person name="Merkel B.J."/>
            <person name="Hornburger P."/>
            <person name="Mueller R.-W."/>
            <person name="Bruemmer F."/>
            <person name="Labrenz M."/>
            <person name="Spormann A.M."/>
            <person name="Op den Camp H."/>
            <person name="Overmann J."/>
            <person name="Amann R."/>
            <person name="Jetten M.S.M."/>
            <person name="Mascher T."/>
            <person name="Medema M.H."/>
            <person name="Devos D.P."/>
            <person name="Kaster A.-K."/>
            <person name="Ovreas L."/>
            <person name="Rohde M."/>
            <person name="Galperin M.Y."/>
            <person name="Jogler C."/>
        </authorList>
    </citation>
    <scope>NUCLEOTIDE SEQUENCE [LARGE SCALE GENOMIC DNA]</scope>
    <source>
        <strain evidence="4 5">V22</strain>
    </source>
</reference>
<keyword evidence="5" id="KW-1185">Reference proteome</keyword>
<dbReference type="InterPro" id="IPR036505">
    <property type="entry name" value="Amidase/PGRP_sf"/>
</dbReference>
<comment type="similarity">
    <text evidence="1">Belongs to the N-acetylmuramoyl-L-alanine amidase 2 family.</text>
</comment>
<dbReference type="InterPro" id="IPR002502">
    <property type="entry name" value="Amidase_domain"/>
</dbReference>
<dbReference type="SUPFAM" id="SSF55846">
    <property type="entry name" value="N-acetylmuramoyl-L-alanine amidase-like"/>
    <property type="match status" value="1"/>
</dbReference>
<proteinExistence type="inferred from homology"/>
<evidence type="ECO:0000256" key="1">
    <source>
        <dbReference type="ARBA" id="ARBA00007553"/>
    </source>
</evidence>
<dbReference type="GO" id="GO:0008745">
    <property type="term" value="F:N-acetylmuramoyl-L-alanine amidase activity"/>
    <property type="evidence" value="ECO:0007669"/>
    <property type="project" value="InterPro"/>
</dbReference>
<evidence type="ECO:0000313" key="5">
    <source>
        <dbReference type="Proteomes" id="UP000319976"/>
    </source>
</evidence>
<dbReference type="OrthoDB" id="9811296at2"/>
<dbReference type="Gene3D" id="3.40.80.10">
    <property type="entry name" value="Peptidoglycan recognition protein-like"/>
    <property type="match status" value="1"/>
</dbReference>
<gene>
    <name evidence="4" type="ORF">V22_07210</name>
</gene>